<dbReference type="Proteomes" id="UP000315295">
    <property type="component" value="Unassembled WGS sequence"/>
</dbReference>
<organism evidence="2 3">
    <name type="scientific">Malus baccata</name>
    <name type="common">Siberian crab apple</name>
    <name type="synonym">Pyrus baccata</name>
    <dbReference type="NCBI Taxonomy" id="106549"/>
    <lineage>
        <taxon>Eukaryota</taxon>
        <taxon>Viridiplantae</taxon>
        <taxon>Streptophyta</taxon>
        <taxon>Embryophyta</taxon>
        <taxon>Tracheophyta</taxon>
        <taxon>Spermatophyta</taxon>
        <taxon>Magnoliopsida</taxon>
        <taxon>eudicotyledons</taxon>
        <taxon>Gunneridae</taxon>
        <taxon>Pentapetalae</taxon>
        <taxon>rosids</taxon>
        <taxon>fabids</taxon>
        <taxon>Rosales</taxon>
        <taxon>Rosaceae</taxon>
        <taxon>Amygdaloideae</taxon>
        <taxon>Maleae</taxon>
        <taxon>Malus</taxon>
    </lineage>
</organism>
<feature type="compositionally biased region" description="Basic residues" evidence="1">
    <location>
        <begin position="15"/>
        <end position="26"/>
    </location>
</feature>
<accession>A0A540KQQ4</accession>
<feature type="compositionally biased region" description="Polar residues" evidence="1">
    <location>
        <begin position="89"/>
        <end position="103"/>
    </location>
</feature>
<proteinExistence type="predicted"/>
<gene>
    <name evidence="2" type="ORF">C1H46_037911</name>
</gene>
<evidence type="ECO:0000256" key="1">
    <source>
        <dbReference type="SAM" id="MobiDB-lite"/>
    </source>
</evidence>
<name>A0A540KQQ4_MALBA</name>
<dbReference type="AlphaFoldDB" id="A0A540KQQ4"/>
<reference evidence="2 3" key="1">
    <citation type="journal article" date="2019" name="G3 (Bethesda)">
        <title>Sequencing of a Wild Apple (Malus baccata) Genome Unravels the Differences Between Cultivated and Wild Apple Species Regarding Disease Resistance and Cold Tolerance.</title>
        <authorList>
            <person name="Chen X."/>
        </authorList>
    </citation>
    <scope>NUCLEOTIDE SEQUENCE [LARGE SCALE GENOMIC DNA]</scope>
    <source>
        <strain evidence="3">cv. Shandingzi</strain>
        <tissue evidence="2">Leaves</tissue>
    </source>
</reference>
<evidence type="ECO:0000313" key="2">
    <source>
        <dbReference type="EMBL" id="TQD76563.1"/>
    </source>
</evidence>
<sequence>MVDKGQTVLNEATLGRRHGNVHRGLGKARLQDLSASSSRQRTEEVETLTSEVADLKERIAAKNNLMNQIRRALQISGIHFLDVEPPPETTSQPPVTVATTSQPRDAAATPPAGDCDIEDYLF</sequence>
<dbReference type="EMBL" id="VIEB01001024">
    <property type="protein sequence ID" value="TQD76563.1"/>
    <property type="molecule type" value="Genomic_DNA"/>
</dbReference>
<comment type="caution">
    <text evidence="2">The sequence shown here is derived from an EMBL/GenBank/DDBJ whole genome shotgun (WGS) entry which is preliminary data.</text>
</comment>
<feature type="region of interest" description="Disordered" evidence="1">
    <location>
        <begin position="83"/>
        <end position="115"/>
    </location>
</feature>
<protein>
    <submittedName>
        <fullName evidence="2">Uncharacterized protein</fullName>
    </submittedName>
</protein>
<feature type="region of interest" description="Disordered" evidence="1">
    <location>
        <begin position="13"/>
        <end position="45"/>
    </location>
</feature>
<evidence type="ECO:0000313" key="3">
    <source>
        <dbReference type="Proteomes" id="UP000315295"/>
    </source>
</evidence>
<keyword evidence="3" id="KW-1185">Reference proteome</keyword>